<organism evidence="2">
    <name type="scientific">mine drainage metagenome</name>
    <dbReference type="NCBI Taxonomy" id="410659"/>
    <lineage>
        <taxon>unclassified sequences</taxon>
        <taxon>metagenomes</taxon>
        <taxon>ecological metagenomes</taxon>
    </lineage>
</organism>
<dbReference type="SUPFAM" id="SSF50475">
    <property type="entry name" value="FMN-binding split barrel"/>
    <property type="match status" value="1"/>
</dbReference>
<feature type="non-terminal residue" evidence="2">
    <location>
        <position position="1"/>
    </location>
</feature>
<reference evidence="2" key="1">
    <citation type="submission" date="2013-08" db="EMBL/GenBank/DDBJ databases">
        <authorList>
            <person name="Mendez C."/>
            <person name="Richter M."/>
            <person name="Ferrer M."/>
            <person name="Sanchez J."/>
        </authorList>
    </citation>
    <scope>NUCLEOTIDE SEQUENCE</scope>
</reference>
<feature type="domain" description="3-octaprenyl-4-hydroxybenzoate carboxy-lyase-like Rift-related" evidence="1">
    <location>
        <begin position="3"/>
        <end position="88"/>
    </location>
</feature>
<sequence>SPSPIVITSDPETGEPHTGIYRLQQYGPDTLGFHVQRHRIGAHNLEKWRARGERMPVAVALGADPATLLSGLAPIPEGISNFVFAGSCAARRS</sequence>
<dbReference type="PANTHER" id="PTHR30108:SF17">
    <property type="entry name" value="FERULIC ACID DECARBOXYLASE 1"/>
    <property type="match status" value="1"/>
</dbReference>
<protein>
    <submittedName>
        <fullName evidence="2">Carboxylyase-related protein</fullName>
        <ecNumber evidence="2">4.1.1.-</ecNumber>
    </submittedName>
</protein>
<dbReference type="GO" id="GO:0005829">
    <property type="term" value="C:cytosol"/>
    <property type="evidence" value="ECO:0007669"/>
    <property type="project" value="TreeGrafter"/>
</dbReference>
<dbReference type="Pfam" id="PF01977">
    <property type="entry name" value="UbiD"/>
    <property type="match status" value="1"/>
</dbReference>
<reference evidence="2" key="2">
    <citation type="journal article" date="2014" name="ISME J.">
        <title>Microbial stratification in low pH oxic and suboxic macroscopic growths along an acid mine drainage.</title>
        <authorList>
            <person name="Mendez-Garcia C."/>
            <person name="Mesa V."/>
            <person name="Sprenger R.R."/>
            <person name="Richter M."/>
            <person name="Diez M.S."/>
            <person name="Solano J."/>
            <person name="Bargiela R."/>
            <person name="Golyshina O.V."/>
            <person name="Manteca A."/>
            <person name="Ramos J.L."/>
            <person name="Gallego J.R."/>
            <person name="Llorente I."/>
            <person name="Martins Dos Santos V.A."/>
            <person name="Jensen O.N."/>
            <person name="Pelaez A.I."/>
            <person name="Sanchez J."/>
            <person name="Ferrer M."/>
        </authorList>
    </citation>
    <scope>NUCLEOTIDE SEQUENCE</scope>
</reference>
<evidence type="ECO:0000313" key="2">
    <source>
        <dbReference type="EMBL" id="EQD66298.1"/>
    </source>
</evidence>
<accession>T1BCQ9</accession>
<dbReference type="InterPro" id="IPR002830">
    <property type="entry name" value="UbiD"/>
</dbReference>
<dbReference type="GO" id="GO:0006744">
    <property type="term" value="P:ubiquinone biosynthetic process"/>
    <property type="evidence" value="ECO:0007669"/>
    <property type="project" value="TreeGrafter"/>
</dbReference>
<dbReference type="PANTHER" id="PTHR30108">
    <property type="entry name" value="3-OCTAPRENYL-4-HYDROXYBENZOATE CARBOXY-LYASE-RELATED"/>
    <property type="match status" value="1"/>
</dbReference>
<dbReference type="AlphaFoldDB" id="T1BCQ9"/>
<proteinExistence type="predicted"/>
<dbReference type="EMBL" id="AUZY01003938">
    <property type="protein sequence ID" value="EQD66298.1"/>
    <property type="molecule type" value="Genomic_DNA"/>
</dbReference>
<gene>
    <name evidence="2" type="ORF">B1B_06188</name>
</gene>
<dbReference type="EC" id="4.1.1.-" evidence="2"/>
<dbReference type="InterPro" id="IPR048304">
    <property type="entry name" value="UbiD_Rift_dom"/>
</dbReference>
<feature type="non-terminal residue" evidence="2">
    <location>
        <position position="93"/>
    </location>
</feature>
<dbReference type="GO" id="GO:0008694">
    <property type="term" value="F:4-hydroxy-3-polyprenylbenzoate decarboxylase activity"/>
    <property type="evidence" value="ECO:0007669"/>
    <property type="project" value="TreeGrafter"/>
</dbReference>
<evidence type="ECO:0000259" key="1">
    <source>
        <dbReference type="Pfam" id="PF01977"/>
    </source>
</evidence>
<keyword evidence="2" id="KW-0456">Lyase</keyword>
<comment type="caution">
    <text evidence="2">The sequence shown here is derived from an EMBL/GenBank/DDBJ whole genome shotgun (WGS) entry which is preliminary data.</text>
</comment>
<name>T1BCQ9_9ZZZZ</name>